<name>A0A0M2NI70_9FIRM</name>
<dbReference type="InterPro" id="IPR036291">
    <property type="entry name" value="NAD(P)-bd_dom_sf"/>
</dbReference>
<proteinExistence type="predicted"/>
<dbReference type="Pfam" id="PF13561">
    <property type="entry name" value="adh_short_C2"/>
    <property type="match status" value="1"/>
</dbReference>
<gene>
    <name evidence="1" type="ORF">CHK_1950</name>
</gene>
<dbReference type="Proteomes" id="UP000034076">
    <property type="component" value="Unassembled WGS sequence"/>
</dbReference>
<keyword evidence="2" id="KW-1185">Reference proteome</keyword>
<reference evidence="1 2" key="1">
    <citation type="submission" date="2015-04" db="EMBL/GenBank/DDBJ databases">
        <title>Draft genome sequence of bacteremic isolate Catabacter hongkongensis type strain HKU16T.</title>
        <authorList>
            <person name="Lau S.K."/>
            <person name="Teng J.L."/>
            <person name="Huang Y."/>
            <person name="Curreem S.O."/>
            <person name="Tsui S.K."/>
            <person name="Woo P.C."/>
        </authorList>
    </citation>
    <scope>NUCLEOTIDE SEQUENCE [LARGE SCALE GENOMIC DNA]</scope>
    <source>
        <strain evidence="1 2">HKU16</strain>
    </source>
</reference>
<evidence type="ECO:0000313" key="2">
    <source>
        <dbReference type="Proteomes" id="UP000034076"/>
    </source>
</evidence>
<dbReference type="SUPFAM" id="SSF51735">
    <property type="entry name" value="NAD(P)-binding Rossmann-fold domains"/>
    <property type="match status" value="1"/>
</dbReference>
<dbReference type="GO" id="GO:0004316">
    <property type="term" value="F:3-oxoacyl-[acyl-carrier-protein] reductase (NADPH) activity"/>
    <property type="evidence" value="ECO:0007669"/>
    <property type="project" value="UniProtKB-EC"/>
</dbReference>
<keyword evidence="1" id="KW-0560">Oxidoreductase</keyword>
<dbReference type="Gene3D" id="3.40.50.720">
    <property type="entry name" value="NAD(P)-binding Rossmann-like Domain"/>
    <property type="match status" value="1"/>
</dbReference>
<evidence type="ECO:0000313" key="1">
    <source>
        <dbReference type="EMBL" id="KKI50656.1"/>
    </source>
</evidence>
<accession>A0A0M2NI70</accession>
<dbReference type="AlphaFoldDB" id="A0A0M2NI70"/>
<dbReference type="STRING" id="270498.CHK_1950"/>
<dbReference type="EMBL" id="LAYJ01000103">
    <property type="protein sequence ID" value="KKI50656.1"/>
    <property type="molecule type" value="Genomic_DNA"/>
</dbReference>
<comment type="caution">
    <text evidence="1">The sequence shown here is derived from an EMBL/GenBank/DDBJ whole genome shotgun (WGS) entry which is preliminary data.</text>
</comment>
<dbReference type="InterPro" id="IPR002347">
    <property type="entry name" value="SDR_fam"/>
</dbReference>
<dbReference type="EC" id="1.1.1.100" evidence="1"/>
<sequence>MYTEMHVQSLKEEAEIEGVSFEEMREKYRMAIPVQRHGTGDDIARALVFLCSEDSGYTIGESLNVSGGLEMC</sequence>
<protein>
    <submittedName>
        <fullName evidence="1">3-oxoacyl-[acyl-carrier protein] reductase</fullName>
        <ecNumber evidence="1">1.1.1.100</ecNumber>
    </submittedName>
</protein>
<organism evidence="1 2">
    <name type="scientific">Christensenella hongkongensis</name>
    <dbReference type="NCBI Taxonomy" id="270498"/>
    <lineage>
        <taxon>Bacteria</taxon>
        <taxon>Bacillati</taxon>
        <taxon>Bacillota</taxon>
        <taxon>Clostridia</taxon>
        <taxon>Christensenellales</taxon>
        <taxon>Christensenellaceae</taxon>
        <taxon>Christensenella</taxon>
    </lineage>
</organism>